<name>A0A7S2WV93_9STRA</name>
<evidence type="ECO:0000256" key="7">
    <source>
        <dbReference type="RuleBase" id="RU363079"/>
    </source>
</evidence>
<feature type="transmembrane region" description="Helical" evidence="7">
    <location>
        <begin position="539"/>
        <end position="567"/>
    </location>
</feature>
<dbReference type="PANTHER" id="PTHR10766:SF111">
    <property type="entry name" value="TRANSMEMBRANE 9 SUPERFAMILY MEMBER 2"/>
    <property type="match status" value="1"/>
</dbReference>
<feature type="transmembrane region" description="Helical" evidence="7">
    <location>
        <begin position="610"/>
        <end position="639"/>
    </location>
</feature>
<organism evidence="8">
    <name type="scientific">Rhizochromulina marina</name>
    <dbReference type="NCBI Taxonomy" id="1034831"/>
    <lineage>
        <taxon>Eukaryota</taxon>
        <taxon>Sar</taxon>
        <taxon>Stramenopiles</taxon>
        <taxon>Ochrophyta</taxon>
        <taxon>Dictyochophyceae</taxon>
        <taxon>Rhizochromulinales</taxon>
        <taxon>Rhizochromulina</taxon>
    </lineage>
</organism>
<feature type="transmembrane region" description="Helical" evidence="7">
    <location>
        <begin position="383"/>
        <end position="402"/>
    </location>
</feature>
<sequence>MGRSSSLAAAAALVVAWQALPCQALFYLPGVAPASYAYREPVKLFVNKLTSIHTQIPYDYYSLPYCHPHIHQESENLGEHLSGDRIENSQYKLEMKVPQACEIVCKKTLTKQQSRLFAHAIDQEYRVHWIVDNLPASTVVVNEAAPDEPYFTRGFPVGFKARDYETGKEMHFLYNHIRIIISFNEDHNPDAAKRKFQGSRIVGFRVEPFSIAHSWDDALPFSKHDTLLSTCNEMKEAVNDPSNYQNVDRATEVVFTYDIAWEESDTPWANRWDVYLRGSPDDKIHWFSITNSTMIVVFLTVMVAMILIRTLNSDIANYNDPAAIEDAKEESGWKLVHADVFRPPATSPMLFSVVIGSGVQLLMMAIATLFFALMGFLSPANRGSLLTALLLLYVFMSSFAGYHASRVYKFFRGEDWMRNTVATALLFPGLLAFIFVALDVLLMFEGSSGAIPLSTFCTLVVLWFGVSTPLVFVGSYFGYKKEAYTPPVRVNLIPRQIPPQPWFMNPLVTIFFGGILPFGAVSVELFFVMSALWLHQIYYIFGFLFLVMMILVATCAETTILMCYFQLCNEDHRWWWRSVLSSGSCSIYVFLYAVWYFFTELEIEGVVPALLYFGYMAMISIGFFLLTGAIGYLSCFWFVAKIYGSIKVD</sequence>
<protein>
    <recommendedName>
        <fullName evidence="7">Transmembrane 9 superfamily member</fullName>
    </recommendedName>
</protein>
<dbReference type="GO" id="GO:0016020">
    <property type="term" value="C:membrane"/>
    <property type="evidence" value="ECO:0007669"/>
    <property type="project" value="UniProtKB-SubCell"/>
</dbReference>
<evidence type="ECO:0000256" key="2">
    <source>
        <dbReference type="ARBA" id="ARBA00005227"/>
    </source>
</evidence>
<evidence type="ECO:0000256" key="5">
    <source>
        <dbReference type="ARBA" id="ARBA00022989"/>
    </source>
</evidence>
<proteinExistence type="inferred from homology"/>
<keyword evidence="4 7" id="KW-0732">Signal</keyword>
<dbReference type="GO" id="GO:0072657">
    <property type="term" value="P:protein localization to membrane"/>
    <property type="evidence" value="ECO:0007669"/>
    <property type="project" value="TreeGrafter"/>
</dbReference>
<comment type="subcellular location">
    <subcellularLocation>
        <location evidence="1">Membrane</location>
        <topology evidence="1">Multi-pass membrane protein</topology>
    </subcellularLocation>
</comment>
<feature type="transmembrane region" description="Helical" evidence="7">
    <location>
        <begin position="450"/>
        <end position="479"/>
    </location>
</feature>
<feature type="chain" id="PRO_5031609899" description="Transmembrane 9 superfamily member" evidence="7">
    <location>
        <begin position="25"/>
        <end position="649"/>
    </location>
</feature>
<keyword evidence="3 7" id="KW-0812">Transmembrane</keyword>
<gene>
    <name evidence="8" type="ORF">RMAR1173_LOCUS18783</name>
</gene>
<feature type="transmembrane region" description="Helical" evidence="7">
    <location>
        <begin position="350"/>
        <end position="377"/>
    </location>
</feature>
<feature type="transmembrane region" description="Helical" evidence="7">
    <location>
        <begin position="507"/>
        <end position="533"/>
    </location>
</feature>
<evidence type="ECO:0000256" key="3">
    <source>
        <dbReference type="ARBA" id="ARBA00022692"/>
    </source>
</evidence>
<dbReference type="GO" id="GO:0005737">
    <property type="term" value="C:cytoplasm"/>
    <property type="evidence" value="ECO:0007669"/>
    <property type="project" value="UniProtKB-ARBA"/>
</dbReference>
<keyword evidence="6 7" id="KW-0472">Membrane</keyword>
<evidence type="ECO:0000256" key="1">
    <source>
        <dbReference type="ARBA" id="ARBA00004141"/>
    </source>
</evidence>
<accession>A0A7S2WV93</accession>
<evidence type="ECO:0000256" key="6">
    <source>
        <dbReference type="ARBA" id="ARBA00023136"/>
    </source>
</evidence>
<feature type="signal peptide" evidence="7">
    <location>
        <begin position="1"/>
        <end position="24"/>
    </location>
</feature>
<dbReference type="EMBL" id="HBHJ01028370">
    <property type="protein sequence ID" value="CAD9707792.1"/>
    <property type="molecule type" value="Transcribed_RNA"/>
</dbReference>
<feature type="transmembrane region" description="Helical" evidence="7">
    <location>
        <begin position="579"/>
        <end position="598"/>
    </location>
</feature>
<dbReference type="Pfam" id="PF02990">
    <property type="entry name" value="EMP70"/>
    <property type="match status" value="1"/>
</dbReference>
<keyword evidence="5 7" id="KW-1133">Transmembrane helix</keyword>
<evidence type="ECO:0000256" key="4">
    <source>
        <dbReference type="ARBA" id="ARBA00022729"/>
    </source>
</evidence>
<dbReference type="InterPro" id="IPR004240">
    <property type="entry name" value="EMP70"/>
</dbReference>
<feature type="transmembrane region" description="Helical" evidence="7">
    <location>
        <begin position="286"/>
        <end position="308"/>
    </location>
</feature>
<reference evidence="8" key="1">
    <citation type="submission" date="2021-01" db="EMBL/GenBank/DDBJ databases">
        <authorList>
            <person name="Corre E."/>
            <person name="Pelletier E."/>
            <person name="Niang G."/>
            <person name="Scheremetjew M."/>
            <person name="Finn R."/>
            <person name="Kale V."/>
            <person name="Holt S."/>
            <person name="Cochrane G."/>
            <person name="Meng A."/>
            <person name="Brown T."/>
            <person name="Cohen L."/>
        </authorList>
    </citation>
    <scope>NUCLEOTIDE SEQUENCE</scope>
    <source>
        <strain evidence="8">CCMP1243</strain>
    </source>
</reference>
<dbReference type="PANTHER" id="PTHR10766">
    <property type="entry name" value="TRANSMEMBRANE 9 SUPERFAMILY PROTEIN"/>
    <property type="match status" value="1"/>
</dbReference>
<comment type="similarity">
    <text evidence="2 7">Belongs to the nonaspanin (TM9SF) (TC 9.A.2) family.</text>
</comment>
<evidence type="ECO:0000313" key="8">
    <source>
        <dbReference type="EMBL" id="CAD9707792.1"/>
    </source>
</evidence>
<feature type="transmembrane region" description="Helical" evidence="7">
    <location>
        <begin position="423"/>
        <end position="444"/>
    </location>
</feature>
<dbReference type="AlphaFoldDB" id="A0A7S2WV93"/>